<dbReference type="Proteomes" id="UP001241377">
    <property type="component" value="Unassembled WGS sequence"/>
</dbReference>
<proteinExistence type="predicted"/>
<gene>
    <name evidence="1" type="ORF">QFC19_006943</name>
</gene>
<sequence>MAPTKKKQGKKHATRKPEKDKKEPQELKGSKEEPKEDVEEEYDEEEDDDYDPSKKADDAEDDESGDEDVEKVPDYSNIQATVSSVRTRRQRDQGYSADKHQETSLKRHKEGVSFDVDNLFEELRLGRAKAEVNLEWRSTVEDPEKLAAEDKAKHEPSVEESHGDDTEKIKIQTSYTFAGKVVTESKLVDANSAEAKAYMNSTSFLSQIDDSGNKIPRAFVPILRQIPGTNEPTELRIKLKRPSLIDKFLSSQGKKLKLSTLEKSRLDWASFVDKRKIKDDLKLHNKAGYLDKQDFLGRVESKRDKHYVEAREAERQRQWKLNNT</sequence>
<evidence type="ECO:0000313" key="1">
    <source>
        <dbReference type="EMBL" id="KAJ9096998.1"/>
    </source>
</evidence>
<comment type="caution">
    <text evidence="1">The sequence shown here is derived from an EMBL/GenBank/DDBJ whole genome shotgun (WGS) entry which is preliminary data.</text>
</comment>
<organism evidence="1 2">
    <name type="scientific">Naganishia cerealis</name>
    <dbReference type="NCBI Taxonomy" id="610337"/>
    <lineage>
        <taxon>Eukaryota</taxon>
        <taxon>Fungi</taxon>
        <taxon>Dikarya</taxon>
        <taxon>Basidiomycota</taxon>
        <taxon>Agaricomycotina</taxon>
        <taxon>Tremellomycetes</taxon>
        <taxon>Filobasidiales</taxon>
        <taxon>Filobasidiaceae</taxon>
        <taxon>Naganishia</taxon>
    </lineage>
</organism>
<protein>
    <submittedName>
        <fullName evidence="1">Uncharacterized protein</fullName>
    </submittedName>
</protein>
<keyword evidence="2" id="KW-1185">Reference proteome</keyword>
<name>A0ACC2VC93_9TREE</name>
<reference evidence="1" key="1">
    <citation type="submission" date="2023-04" db="EMBL/GenBank/DDBJ databases">
        <title>Draft Genome sequencing of Naganishia species isolated from polar environments using Oxford Nanopore Technology.</title>
        <authorList>
            <person name="Leo P."/>
            <person name="Venkateswaran K."/>
        </authorList>
    </citation>
    <scope>NUCLEOTIDE SEQUENCE</scope>
    <source>
        <strain evidence="1">MNA-CCFEE 5261</strain>
    </source>
</reference>
<evidence type="ECO:0000313" key="2">
    <source>
        <dbReference type="Proteomes" id="UP001241377"/>
    </source>
</evidence>
<accession>A0ACC2VC93</accession>
<dbReference type="EMBL" id="JASBWR010000089">
    <property type="protein sequence ID" value="KAJ9096998.1"/>
    <property type="molecule type" value="Genomic_DNA"/>
</dbReference>